<evidence type="ECO:0000313" key="1">
    <source>
        <dbReference type="EMBL" id="GAA5525593.1"/>
    </source>
</evidence>
<keyword evidence="2" id="KW-1185">Reference proteome</keyword>
<evidence type="ECO:0000313" key="2">
    <source>
        <dbReference type="Proteomes" id="UP001408594"/>
    </source>
</evidence>
<comment type="caution">
    <text evidence="1">The sequence shown here is derived from an EMBL/GenBank/DDBJ whole genome shotgun (WGS) entry which is preliminary data.</text>
</comment>
<dbReference type="SUPFAM" id="SSF53335">
    <property type="entry name" value="S-adenosyl-L-methionine-dependent methyltransferases"/>
    <property type="match status" value="1"/>
</dbReference>
<name>A0ABP9WTJ4_9GAMM</name>
<protein>
    <recommendedName>
        <fullName evidence="3">Class I SAM-dependent methyltransferase</fullName>
    </recommendedName>
</protein>
<dbReference type="RefSeq" id="WP_345551406.1">
    <property type="nucleotide sequence ID" value="NZ_BAABRT010000017.1"/>
</dbReference>
<evidence type="ECO:0008006" key="3">
    <source>
        <dbReference type="Google" id="ProtNLM"/>
    </source>
</evidence>
<proteinExistence type="predicted"/>
<dbReference type="Pfam" id="PF13489">
    <property type="entry name" value="Methyltransf_23"/>
    <property type="match status" value="1"/>
</dbReference>
<dbReference type="EMBL" id="BAABRT010000017">
    <property type="protein sequence ID" value="GAA5525593.1"/>
    <property type="molecule type" value="Genomic_DNA"/>
</dbReference>
<organism evidence="1 2">
    <name type="scientific">Microbulbifer aestuariivivens</name>
    <dbReference type="NCBI Taxonomy" id="1908308"/>
    <lineage>
        <taxon>Bacteria</taxon>
        <taxon>Pseudomonadati</taxon>
        <taxon>Pseudomonadota</taxon>
        <taxon>Gammaproteobacteria</taxon>
        <taxon>Cellvibrionales</taxon>
        <taxon>Microbulbiferaceae</taxon>
        <taxon>Microbulbifer</taxon>
    </lineage>
</organism>
<dbReference type="Proteomes" id="UP001408594">
    <property type="component" value="Unassembled WGS sequence"/>
</dbReference>
<gene>
    <name evidence="1" type="ORF">Maes01_02164</name>
</gene>
<sequence>MEFHLSAQKERAYYDLHENDVSDEGYRRFLSRCSEPLLARLEGASEGLDFGCGPAPLLARMLEAQGHQVALYDPFYAPDSEVLQRDYDFIVTTEVVEHLSAPGAELTALWSKLRPGGLLAIMTKRVISRERFASWHYIRDPTHICFFSDASFQWLAEHLGARLEIAAPDVVFLSRPA</sequence>
<dbReference type="Gene3D" id="3.40.50.150">
    <property type="entry name" value="Vaccinia Virus protein VP39"/>
    <property type="match status" value="1"/>
</dbReference>
<accession>A0ABP9WTJ4</accession>
<reference evidence="1 2" key="1">
    <citation type="submission" date="2024-02" db="EMBL/GenBank/DDBJ databases">
        <title>Microbulbifer aestuariivivens NBRC 112533.</title>
        <authorList>
            <person name="Ichikawa N."/>
            <person name="Katano-Makiyama Y."/>
            <person name="Hidaka K."/>
        </authorList>
    </citation>
    <scope>NUCLEOTIDE SEQUENCE [LARGE SCALE GENOMIC DNA]</scope>
    <source>
        <strain evidence="1 2">NBRC 112533</strain>
    </source>
</reference>
<dbReference type="InterPro" id="IPR029063">
    <property type="entry name" value="SAM-dependent_MTases_sf"/>
</dbReference>